<dbReference type="HOGENOM" id="CLU_2259148_0_0_4"/>
<protein>
    <submittedName>
        <fullName evidence="1">Uncharacterized protein</fullName>
    </submittedName>
</protein>
<dbReference type="EMBL" id="CP000884">
    <property type="protein sequence ID" value="ABX32667.1"/>
    <property type="molecule type" value="Genomic_DNA"/>
</dbReference>
<gene>
    <name evidence="1" type="ordered locus">Daci_0020</name>
</gene>
<evidence type="ECO:0000313" key="2">
    <source>
        <dbReference type="Proteomes" id="UP000000784"/>
    </source>
</evidence>
<reference evidence="2" key="2">
    <citation type="submission" date="2007-11" db="EMBL/GenBank/DDBJ databases">
        <title>Complete sequence of Delftia acidovorans DSM 14801 / SPH-1.</title>
        <authorList>
            <person name="Copeland A."/>
            <person name="Lucas S."/>
            <person name="Lapidus A."/>
            <person name="Barry K."/>
            <person name="Glavina del Rio T."/>
            <person name="Dalin E."/>
            <person name="Tice H."/>
            <person name="Pitluck S."/>
            <person name="Lowry S."/>
            <person name="Clum A."/>
            <person name="Schmutz J."/>
            <person name="Larimer F."/>
            <person name="Land M."/>
            <person name="Hauser L."/>
            <person name="Kyrpides N."/>
            <person name="Kim E."/>
            <person name="Schleheck D."/>
            <person name="Richardson P."/>
        </authorList>
    </citation>
    <scope>NUCLEOTIDE SEQUENCE [LARGE SCALE GENOMIC DNA]</scope>
    <source>
        <strain evidence="2">DSM 14801 / SPH-1</strain>
    </source>
</reference>
<proteinExistence type="predicted"/>
<name>A9BPA3_DELAS</name>
<reference evidence="1 2" key="1">
    <citation type="journal article" date="2004" name="Appl. Environ. Microbiol.">
        <title>Mineralization of individual congeners of linear alkylbenzenesulfonate by defined pairs of heterotrophic bacteria.</title>
        <authorList>
            <person name="Schleheck D."/>
            <person name="Knepper T.P."/>
            <person name="Fischer K."/>
            <person name="Cook A.M."/>
        </authorList>
    </citation>
    <scope>NUCLEOTIDE SEQUENCE [LARGE SCALE GENOMIC DNA]</scope>
    <source>
        <strain evidence="2">DSM 14801 / SPH-1</strain>
    </source>
</reference>
<organism evidence="1 2">
    <name type="scientific">Delftia acidovorans (strain DSM 14801 / SPH-1)</name>
    <dbReference type="NCBI Taxonomy" id="398578"/>
    <lineage>
        <taxon>Bacteria</taxon>
        <taxon>Pseudomonadati</taxon>
        <taxon>Pseudomonadota</taxon>
        <taxon>Betaproteobacteria</taxon>
        <taxon>Burkholderiales</taxon>
        <taxon>Comamonadaceae</taxon>
        <taxon>Delftia</taxon>
    </lineage>
</organism>
<accession>A9BPA3</accession>
<evidence type="ECO:0000313" key="1">
    <source>
        <dbReference type="EMBL" id="ABX32667.1"/>
    </source>
</evidence>
<sequence>MNGDNHPINPQACQQHAHRIDHRPNALAAVGKTVDAATRMAINGHGNNPGTAGGQMSIPVTDTHLCTHAIGGFSDPYDGQLVGCTAYEKRALCAVFHKISHLI</sequence>
<keyword evidence="2" id="KW-1185">Reference proteome</keyword>
<dbReference type="KEGG" id="dac:Daci_0020"/>
<dbReference type="Proteomes" id="UP000000784">
    <property type="component" value="Chromosome"/>
</dbReference>
<dbReference type="AlphaFoldDB" id="A9BPA3"/>